<evidence type="ECO:0000256" key="1">
    <source>
        <dbReference type="SAM" id="MobiDB-lite"/>
    </source>
</evidence>
<feature type="region of interest" description="Disordered" evidence="1">
    <location>
        <begin position="68"/>
        <end position="152"/>
    </location>
</feature>
<protein>
    <submittedName>
        <fullName evidence="2">Uncharacterized protein</fullName>
    </submittedName>
</protein>
<feature type="region of interest" description="Disordered" evidence="1">
    <location>
        <begin position="168"/>
        <end position="189"/>
    </location>
</feature>
<accession>A0A9P8SL38</accession>
<gene>
    <name evidence="2" type="ORF">HRG_03436</name>
</gene>
<dbReference type="Proteomes" id="UP000824596">
    <property type="component" value="Unassembled WGS sequence"/>
</dbReference>
<organism evidence="2 3">
    <name type="scientific">Hirsutella rhossiliensis</name>
    <dbReference type="NCBI Taxonomy" id="111463"/>
    <lineage>
        <taxon>Eukaryota</taxon>
        <taxon>Fungi</taxon>
        <taxon>Dikarya</taxon>
        <taxon>Ascomycota</taxon>
        <taxon>Pezizomycotina</taxon>
        <taxon>Sordariomycetes</taxon>
        <taxon>Hypocreomycetidae</taxon>
        <taxon>Hypocreales</taxon>
        <taxon>Ophiocordycipitaceae</taxon>
        <taxon>Hirsutella</taxon>
    </lineage>
</organism>
<feature type="region of interest" description="Disordered" evidence="1">
    <location>
        <begin position="204"/>
        <end position="240"/>
    </location>
</feature>
<feature type="region of interest" description="Disordered" evidence="1">
    <location>
        <begin position="1"/>
        <end position="47"/>
    </location>
</feature>
<dbReference type="OrthoDB" id="5391950at2759"/>
<feature type="compositionally biased region" description="Basic and acidic residues" evidence="1">
    <location>
        <begin position="206"/>
        <end position="217"/>
    </location>
</feature>
<feature type="compositionally biased region" description="Acidic residues" evidence="1">
    <location>
        <begin position="168"/>
        <end position="178"/>
    </location>
</feature>
<dbReference type="EMBL" id="JAIZPD010000003">
    <property type="protein sequence ID" value="KAH0965420.1"/>
    <property type="molecule type" value="Genomic_DNA"/>
</dbReference>
<reference evidence="2" key="1">
    <citation type="submission" date="2021-09" db="EMBL/GenBank/DDBJ databases">
        <title>A high-quality genome of the endoparasitic fungus Hirsutella rhossiliensis with a comparison of Hirsutella genomes reveals transposable elements contributing to genome size variation.</title>
        <authorList>
            <person name="Lin R."/>
            <person name="Jiao Y."/>
            <person name="Sun X."/>
            <person name="Ling J."/>
            <person name="Xie B."/>
            <person name="Cheng X."/>
        </authorList>
    </citation>
    <scope>NUCLEOTIDE SEQUENCE</scope>
    <source>
        <strain evidence="2">HR02</strain>
    </source>
</reference>
<name>A0A9P8SL38_9HYPO</name>
<feature type="compositionally biased region" description="Basic residues" evidence="1">
    <location>
        <begin position="127"/>
        <end position="142"/>
    </location>
</feature>
<dbReference type="GeneID" id="68352565"/>
<proteinExistence type="predicted"/>
<comment type="caution">
    <text evidence="2">The sequence shown here is derived from an EMBL/GenBank/DDBJ whole genome shotgun (WGS) entry which is preliminary data.</text>
</comment>
<dbReference type="AlphaFoldDB" id="A0A9P8SL38"/>
<evidence type="ECO:0000313" key="2">
    <source>
        <dbReference type="EMBL" id="KAH0965420.1"/>
    </source>
</evidence>
<sequence length="259" mass="28353">MAELSSPKATPKRKRGEQQLPATPIKFSFNPSGADSPKEGSNSPRSIVAHRFRGLALGGDDQEVETADLLTRKRLRPDLDLAAADSDARPEPFPTSLPQPDVAIASTEAASVKALPVVDRPPEPKSPRRKRAGTPPLRLKKSPAKDPQVPIADPVRAALTWHEDEITIYDPDDDDDDGTGINGIGFKPTPALAHARAMKRRQQMADYRRREESEARTKRSQRRMADAAVPSGRVVKKKSPTQRVRFVDAESHKVAVTTA</sequence>
<evidence type="ECO:0000313" key="3">
    <source>
        <dbReference type="Proteomes" id="UP000824596"/>
    </source>
</evidence>
<dbReference type="RefSeq" id="XP_044722933.1">
    <property type="nucleotide sequence ID" value="XM_044861907.1"/>
</dbReference>
<keyword evidence="3" id="KW-1185">Reference proteome</keyword>
<feature type="compositionally biased region" description="Polar residues" evidence="1">
    <location>
        <begin position="29"/>
        <end position="45"/>
    </location>
</feature>